<reference evidence="1 2" key="1">
    <citation type="journal article" date="2024" name="Plant Biotechnol. J.">
        <title>Dendrobium thyrsiflorum genome and its molecular insights into genes involved in important horticultural traits.</title>
        <authorList>
            <person name="Chen B."/>
            <person name="Wang J.Y."/>
            <person name="Zheng P.J."/>
            <person name="Li K.L."/>
            <person name="Liang Y.M."/>
            <person name="Chen X.F."/>
            <person name="Zhang C."/>
            <person name="Zhao X."/>
            <person name="He X."/>
            <person name="Zhang G.Q."/>
            <person name="Liu Z.J."/>
            <person name="Xu Q."/>
        </authorList>
    </citation>
    <scope>NUCLEOTIDE SEQUENCE [LARGE SCALE GENOMIC DNA]</scope>
    <source>
        <strain evidence="1">GZMU011</strain>
    </source>
</reference>
<comment type="caution">
    <text evidence="1">The sequence shown here is derived from an EMBL/GenBank/DDBJ whole genome shotgun (WGS) entry which is preliminary data.</text>
</comment>
<dbReference type="PANTHER" id="PTHR34542:SF1">
    <property type="entry name" value="OS08G0359900 PROTEIN"/>
    <property type="match status" value="1"/>
</dbReference>
<keyword evidence="2" id="KW-1185">Reference proteome</keyword>
<proteinExistence type="predicted"/>
<protein>
    <submittedName>
        <fullName evidence="1">Uncharacterized protein</fullName>
    </submittedName>
</protein>
<evidence type="ECO:0000313" key="2">
    <source>
        <dbReference type="Proteomes" id="UP001552299"/>
    </source>
</evidence>
<evidence type="ECO:0000313" key="1">
    <source>
        <dbReference type="EMBL" id="KAL0906240.1"/>
    </source>
</evidence>
<gene>
    <name evidence="1" type="ORF">M5K25_024716</name>
</gene>
<dbReference type="PANTHER" id="PTHR34542">
    <property type="entry name" value="OS08G0359900 PROTEIN"/>
    <property type="match status" value="1"/>
</dbReference>
<accession>A0ABD0U2R2</accession>
<sequence>MEALQKLKTLALQCTAASPFLSFRRRKTFRRILRSPFSSRRRRRHADLSRIKQAAAEKKPLIAGNSLKDLFVKSPPPSPAVLGGGGGDGDSGRWKRIAMDGLGGSGHRGVVIGRRVGLAGLRYRLLRPAWRPKLVAIPELRTEDAELIL</sequence>
<dbReference type="AlphaFoldDB" id="A0ABD0U2R2"/>
<dbReference type="EMBL" id="JANQDX010000018">
    <property type="protein sequence ID" value="KAL0906240.1"/>
    <property type="molecule type" value="Genomic_DNA"/>
</dbReference>
<organism evidence="1 2">
    <name type="scientific">Dendrobium thyrsiflorum</name>
    <name type="common">Pinecone-like raceme dendrobium</name>
    <name type="synonym">Orchid</name>
    <dbReference type="NCBI Taxonomy" id="117978"/>
    <lineage>
        <taxon>Eukaryota</taxon>
        <taxon>Viridiplantae</taxon>
        <taxon>Streptophyta</taxon>
        <taxon>Embryophyta</taxon>
        <taxon>Tracheophyta</taxon>
        <taxon>Spermatophyta</taxon>
        <taxon>Magnoliopsida</taxon>
        <taxon>Liliopsida</taxon>
        <taxon>Asparagales</taxon>
        <taxon>Orchidaceae</taxon>
        <taxon>Epidendroideae</taxon>
        <taxon>Malaxideae</taxon>
        <taxon>Dendrobiinae</taxon>
        <taxon>Dendrobium</taxon>
    </lineage>
</organism>
<dbReference type="Proteomes" id="UP001552299">
    <property type="component" value="Unassembled WGS sequence"/>
</dbReference>
<name>A0ABD0U2R2_DENTH</name>